<sequence>MLIIVAMLALLAVAAVLVLVQWGWLRTDRSMRENLDDLWHENASIYRELLWLGQQNQGLQRRVYELEEAVHGSELPGLVEDGDLSSVPDGDRWPGRAS</sequence>
<organism evidence="3 4">
    <name type="scientific">Gandjariella thermophila</name>
    <dbReference type="NCBI Taxonomy" id="1931992"/>
    <lineage>
        <taxon>Bacteria</taxon>
        <taxon>Bacillati</taxon>
        <taxon>Actinomycetota</taxon>
        <taxon>Actinomycetes</taxon>
        <taxon>Pseudonocardiales</taxon>
        <taxon>Pseudonocardiaceae</taxon>
        <taxon>Gandjariella</taxon>
    </lineage>
</organism>
<comment type="caution">
    <text evidence="3">The sequence shown here is derived from an EMBL/GenBank/DDBJ whole genome shotgun (WGS) entry which is preliminary data.</text>
</comment>
<protein>
    <submittedName>
        <fullName evidence="3">Uncharacterized protein</fullName>
    </submittedName>
</protein>
<feature type="transmembrane region" description="Helical" evidence="2">
    <location>
        <begin position="6"/>
        <end position="25"/>
    </location>
</feature>
<evidence type="ECO:0000313" key="4">
    <source>
        <dbReference type="Proteomes" id="UP000298860"/>
    </source>
</evidence>
<evidence type="ECO:0000256" key="2">
    <source>
        <dbReference type="SAM" id="Phobius"/>
    </source>
</evidence>
<evidence type="ECO:0000256" key="1">
    <source>
        <dbReference type="SAM" id="MobiDB-lite"/>
    </source>
</evidence>
<evidence type="ECO:0000313" key="3">
    <source>
        <dbReference type="EMBL" id="GDY30855.1"/>
    </source>
</evidence>
<keyword evidence="2" id="KW-0472">Membrane</keyword>
<dbReference type="AlphaFoldDB" id="A0A4D4J2K7"/>
<keyword evidence="2" id="KW-1133">Transmembrane helix</keyword>
<accession>A0A4D4J2K7</accession>
<gene>
    <name evidence="3" type="ORF">GTS_24880</name>
</gene>
<keyword evidence="2" id="KW-0812">Transmembrane</keyword>
<dbReference type="EMBL" id="BJFL01000010">
    <property type="protein sequence ID" value="GDY30855.1"/>
    <property type="molecule type" value="Genomic_DNA"/>
</dbReference>
<dbReference type="Proteomes" id="UP000298860">
    <property type="component" value="Unassembled WGS sequence"/>
</dbReference>
<keyword evidence="4" id="KW-1185">Reference proteome</keyword>
<reference evidence="4" key="1">
    <citation type="submission" date="2019-04" db="EMBL/GenBank/DDBJ databases">
        <title>Draft genome sequence of Pseudonocardiaceae bacterium SL3-2-4.</title>
        <authorList>
            <person name="Ningsih F."/>
            <person name="Yokota A."/>
            <person name="Sakai Y."/>
            <person name="Nanatani K."/>
            <person name="Yabe S."/>
            <person name="Oetari A."/>
            <person name="Sjamsuridzal W."/>
        </authorList>
    </citation>
    <scope>NUCLEOTIDE SEQUENCE [LARGE SCALE GENOMIC DNA]</scope>
    <source>
        <strain evidence="4">SL3-2-4</strain>
    </source>
</reference>
<name>A0A4D4J2K7_9PSEU</name>
<feature type="region of interest" description="Disordered" evidence="1">
    <location>
        <begin position="75"/>
        <end position="98"/>
    </location>
</feature>
<feature type="compositionally biased region" description="Basic and acidic residues" evidence="1">
    <location>
        <begin position="89"/>
        <end position="98"/>
    </location>
</feature>
<proteinExistence type="predicted"/>